<dbReference type="PANTHER" id="PTHR30349:SF41">
    <property type="entry name" value="INTEGRASE_RECOMBINASE PROTEIN MJ0367-RELATED"/>
    <property type="match status" value="1"/>
</dbReference>
<keyword evidence="3" id="KW-0233">DNA recombination</keyword>
<dbReference type="Proteomes" id="UP000198601">
    <property type="component" value="Unassembled WGS sequence"/>
</dbReference>
<organism evidence="5 6">
    <name type="scientific">Paenibacillus tianmuensis</name>
    <dbReference type="NCBI Taxonomy" id="624147"/>
    <lineage>
        <taxon>Bacteria</taxon>
        <taxon>Bacillati</taxon>
        <taxon>Bacillota</taxon>
        <taxon>Bacilli</taxon>
        <taxon>Bacillales</taxon>
        <taxon>Paenibacillaceae</taxon>
        <taxon>Paenibacillus</taxon>
    </lineage>
</organism>
<dbReference type="SUPFAM" id="SSF56349">
    <property type="entry name" value="DNA breaking-rejoining enzymes"/>
    <property type="match status" value="1"/>
</dbReference>
<dbReference type="GO" id="GO:0015074">
    <property type="term" value="P:DNA integration"/>
    <property type="evidence" value="ECO:0007669"/>
    <property type="project" value="InterPro"/>
</dbReference>
<gene>
    <name evidence="5" type="ORF">SAMN04487970_10238</name>
</gene>
<dbReference type="GO" id="GO:0006310">
    <property type="term" value="P:DNA recombination"/>
    <property type="evidence" value="ECO:0007669"/>
    <property type="project" value="UniProtKB-KW"/>
</dbReference>
<dbReference type="InterPro" id="IPR002104">
    <property type="entry name" value="Integrase_catalytic"/>
</dbReference>
<dbReference type="InterPro" id="IPR011010">
    <property type="entry name" value="DNA_brk_join_enz"/>
</dbReference>
<evidence type="ECO:0000313" key="6">
    <source>
        <dbReference type="Proteomes" id="UP000198601"/>
    </source>
</evidence>
<evidence type="ECO:0000259" key="4">
    <source>
        <dbReference type="PROSITE" id="PS51898"/>
    </source>
</evidence>
<dbReference type="PANTHER" id="PTHR30349">
    <property type="entry name" value="PHAGE INTEGRASE-RELATED"/>
    <property type="match status" value="1"/>
</dbReference>
<sequence>MFLEDGKYLSFAKLKSQDQDPALTDLSFIFFFLFKNTVRKSEVLTGGSLNIYKQAIFEFLDFIYGRSHSAAGLPPCSLAEVGFIQLEGYQKFIKGKMDASEYAPATARRKITIIRALLRYGVEFQFFDRDLSVYLRPPKLRMIRQERKLIKKEMALILEELRKKPINRLIGAFLLMMGLRISELCFAKWGDLYEGNNGQIFMKVIGKGNKERHLRIDPTAFQLLLRYRSERGECIIIGKELDQWLITNSKRNQLNDRVVRKMIERAAVRAGISRQISPHWFRHSAASYSLLGGANIIKVKDWLGHADIRTTQIYLHDIERENDTGPGEYMKDIFV</sequence>
<dbReference type="InterPro" id="IPR013762">
    <property type="entry name" value="Integrase-like_cat_sf"/>
</dbReference>
<comment type="similarity">
    <text evidence="1">Belongs to the 'phage' integrase family.</text>
</comment>
<dbReference type="Gene3D" id="1.10.443.10">
    <property type="entry name" value="Intergrase catalytic core"/>
    <property type="match status" value="1"/>
</dbReference>
<dbReference type="InterPro" id="IPR050090">
    <property type="entry name" value="Tyrosine_recombinase_XerCD"/>
</dbReference>
<feature type="domain" description="Tyr recombinase" evidence="4">
    <location>
        <begin position="144"/>
        <end position="330"/>
    </location>
</feature>
<dbReference type="EMBL" id="FMTT01000023">
    <property type="protein sequence ID" value="SCW64167.1"/>
    <property type="molecule type" value="Genomic_DNA"/>
</dbReference>
<keyword evidence="2" id="KW-0238">DNA-binding</keyword>
<evidence type="ECO:0000256" key="3">
    <source>
        <dbReference type="ARBA" id="ARBA00023172"/>
    </source>
</evidence>
<dbReference type="Gene3D" id="1.10.150.130">
    <property type="match status" value="1"/>
</dbReference>
<evidence type="ECO:0000256" key="1">
    <source>
        <dbReference type="ARBA" id="ARBA00008857"/>
    </source>
</evidence>
<protein>
    <submittedName>
        <fullName evidence="5">Phage integrase family protein</fullName>
    </submittedName>
</protein>
<dbReference type="Pfam" id="PF00589">
    <property type="entry name" value="Phage_integrase"/>
    <property type="match status" value="1"/>
</dbReference>
<evidence type="ECO:0000313" key="5">
    <source>
        <dbReference type="EMBL" id="SCW64167.1"/>
    </source>
</evidence>
<accession>A0A1G4S5E0</accession>
<name>A0A1G4S5E0_9BACL</name>
<keyword evidence="6" id="KW-1185">Reference proteome</keyword>
<dbReference type="PROSITE" id="PS51898">
    <property type="entry name" value="TYR_RECOMBINASE"/>
    <property type="match status" value="1"/>
</dbReference>
<proteinExistence type="inferred from homology"/>
<reference evidence="6" key="1">
    <citation type="submission" date="2016-10" db="EMBL/GenBank/DDBJ databases">
        <authorList>
            <person name="Varghese N."/>
            <person name="Submissions S."/>
        </authorList>
    </citation>
    <scope>NUCLEOTIDE SEQUENCE [LARGE SCALE GENOMIC DNA]</scope>
    <source>
        <strain evidence="6">CGMCC 1.8946</strain>
    </source>
</reference>
<dbReference type="GO" id="GO:0003677">
    <property type="term" value="F:DNA binding"/>
    <property type="evidence" value="ECO:0007669"/>
    <property type="project" value="UniProtKB-KW"/>
</dbReference>
<dbReference type="AlphaFoldDB" id="A0A1G4S5E0"/>
<evidence type="ECO:0000256" key="2">
    <source>
        <dbReference type="ARBA" id="ARBA00023125"/>
    </source>
</evidence>
<dbReference type="InterPro" id="IPR010998">
    <property type="entry name" value="Integrase_recombinase_N"/>
</dbReference>
<dbReference type="STRING" id="624147.SAMN04487970_10238"/>